<protein>
    <submittedName>
        <fullName evidence="2">Type VI secretion system secreted protein VgrG</fullName>
    </submittedName>
</protein>
<dbReference type="Proteomes" id="UP000199107">
    <property type="component" value="Unassembled WGS sequence"/>
</dbReference>
<reference evidence="3" key="1">
    <citation type="submission" date="2016-10" db="EMBL/GenBank/DDBJ databases">
        <authorList>
            <person name="Varghese N."/>
            <person name="Submissions S."/>
        </authorList>
    </citation>
    <scope>NUCLEOTIDE SEQUENCE [LARGE SCALE GENOMIC DNA]</scope>
    <source>
        <strain evidence="3">AAP</strain>
    </source>
</reference>
<dbReference type="AlphaFoldDB" id="A0A1G9VYC9"/>
<feature type="domain" description="Gp5/Type VI secretion system Vgr C-terminal trimerisation" evidence="1">
    <location>
        <begin position="13"/>
        <end position="116"/>
    </location>
</feature>
<dbReference type="Pfam" id="PF22178">
    <property type="entry name" value="Gp5_trimer_C"/>
    <property type="match status" value="1"/>
</dbReference>
<organism evidence="2 3">
    <name type="scientific">Franzmannia pantelleriensis</name>
    <dbReference type="NCBI Taxonomy" id="48727"/>
    <lineage>
        <taxon>Bacteria</taxon>
        <taxon>Pseudomonadati</taxon>
        <taxon>Pseudomonadota</taxon>
        <taxon>Gammaproteobacteria</taxon>
        <taxon>Oceanospirillales</taxon>
        <taxon>Halomonadaceae</taxon>
        <taxon>Franzmannia</taxon>
    </lineage>
</organism>
<dbReference type="STRING" id="48727.SAMN05192555_11924"/>
<dbReference type="SUPFAM" id="SSF69349">
    <property type="entry name" value="Phage fibre proteins"/>
    <property type="match status" value="1"/>
</dbReference>
<evidence type="ECO:0000259" key="1">
    <source>
        <dbReference type="Pfam" id="PF22178"/>
    </source>
</evidence>
<feature type="non-terminal residue" evidence="2">
    <location>
        <position position="1"/>
    </location>
</feature>
<evidence type="ECO:0000313" key="2">
    <source>
        <dbReference type="EMBL" id="SDM76937.1"/>
    </source>
</evidence>
<dbReference type="InterPro" id="IPR054030">
    <property type="entry name" value="Gp5_Vgr_C"/>
</dbReference>
<proteinExistence type="predicted"/>
<accession>A0A1G9VYC9</accession>
<dbReference type="EMBL" id="FNGH01000019">
    <property type="protein sequence ID" value="SDM76937.1"/>
    <property type="molecule type" value="Genomic_DNA"/>
</dbReference>
<evidence type="ECO:0000313" key="3">
    <source>
        <dbReference type="Proteomes" id="UP000199107"/>
    </source>
</evidence>
<name>A0A1G9VYC9_9GAMM</name>
<dbReference type="RefSeq" id="WP_422717942.1">
    <property type="nucleotide sequence ID" value="NZ_FNGH01000019.1"/>
</dbReference>
<sequence>PPYALPEHKTRTVIRTQSHQGDGFNELRFEDQADQEQIWLHAQKDLELLTNNDRTEAIGNDSYLSIRNDRISEVDNDDHHSVHGQRHEHTEGSQHLIVQGTLHVKAGQAWLTESGRELHIKAGHKVVLDAGSELTLNAGGSFLKLDGGGVTISGPSVKINAGGSPAAGSGQAAETPLLPGRAVAEAHEAIPPTSLPKLKDFQLSEAALMPLCGKINDTQCSREDCPCLAG</sequence>
<gene>
    <name evidence="2" type="ORF">SAMN05192555_11924</name>
</gene>
<keyword evidence="3" id="KW-1185">Reference proteome</keyword>